<accession>A0A917QIY9</accession>
<keyword evidence="3" id="KW-1185">Reference proteome</keyword>
<feature type="transmembrane region" description="Helical" evidence="1">
    <location>
        <begin position="61"/>
        <end position="85"/>
    </location>
</feature>
<dbReference type="Proteomes" id="UP000612956">
    <property type="component" value="Unassembled WGS sequence"/>
</dbReference>
<gene>
    <name evidence="2" type="ORF">GCM10011591_26040</name>
</gene>
<evidence type="ECO:0000313" key="2">
    <source>
        <dbReference type="EMBL" id="GGK53067.1"/>
    </source>
</evidence>
<keyword evidence="1" id="KW-0812">Transmembrane</keyword>
<protein>
    <submittedName>
        <fullName evidence="2">Uncharacterized protein</fullName>
    </submittedName>
</protein>
<keyword evidence="1" id="KW-1133">Transmembrane helix</keyword>
<evidence type="ECO:0000256" key="1">
    <source>
        <dbReference type="SAM" id="Phobius"/>
    </source>
</evidence>
<comment type="caution">
    <text evidence="2">The sequence shown here is derived from an EMBL/GenBank/DDBJ whole genome shotgun (WGS) entry which is preliminary data.</text>
</comment>
<sequence length="91" mass="9294">MLTGLLKTVWPFAIGLIVGWVLVVAVAKVVPTALVPGGVIIWASTLVGGMLLRVVSGQGTAVSFIIVAATVLAVFLLGWRALLLLKSSAAA</sequence>
<dbReference type="EMBL" id="BMMW01000002">
    <property type="protein sequence ID" value="GGK53067.1"/>
    <property type="molecule type" value="Genomic_DNA"/>
</dbReference>
<feature type="transmembrane region" description="Helical" evidence="1">
    <location>
        <begin position="12"/>
        <end position="30"/>
    </location>
</feature>
<evidence type="ECO:0000313" key="3">
    <source>
        <dbReference type="Proteomes" id="UP000612956"/>
    </source>
</evidence>
<dbReference type="Pfam" id="PF11255">
    <property type="entry name" value="DUF3054"/>
    <property type="match status" value="1"/>
</dbReference>
<reference evidence="2" key="1">
    <citation type="journal article" date="2014" name="Int. J. Syst. Evol. Microbiol.">
        <title>Complete genome sequence of Corynebacterium casei LMG S-19264T (=DSM 44701T), isolated from a smear-ripened cheese.</title>
        <authorList>
            <consortium name="US DOE Joint Genome Institute (JGI-PGF)"/>
            <person name="Walter F."/>
            <person name="Albersmeier A."/>
            <person name="Kalinowski J."/>
            <person name="Ruckert C."/>
        </authorList>
    </citation>
    <scope>NUCLEOTIDE SEQUENCE</scope>
    <source>
        <strain evidence="2">CGMCC 4.7278</strain>
    </source>
</reference>
<dbReference type="AlphaFoldDB" id="A0A917QIY9"/>
<keyword evidence="1" id="KW-0472">Membrane</keyword>
<organism evidence="2 3">
    <name type="scientific">Nocardia camponoti</name>
    <dbReference type="NCBI Taxonomy" id="1616106"/>
    <lineage>
        <taxon>Bacteria</taxon>
        <taxon>Bacillati</taxon>
        <taxon>Actinomycetota</taxon>
        <taxon>Actinomycetes</taxon>
        <taxon>Mycobacteriales</taxon>
        <taxon>Nocardiaceae</taxon>
        <taxon>Nocardia</taxon>
    </lineage>
</organism>
<dbReference type="InterPro" id="IPR021414">
    <property type="entry name" value="DUF3054"/>
</dbReference>
<reference evidence="2" key="2">
    <citation type="submission" date="2020-09" db="EMBL/GenBank/DDBJ databases">
        <authorList>
            <person name="Sun Q."/>
            <person name="Zhou Y."/>
        </authorList>
    </citation>
    <scope>NUCLEOTIDE SEQUENCE</scope>
    <source>
        <strain evidence="2">CGMCC 4.7278</strain>
    </source>
</reference>
<proteinExistence type="predicted"/>
<name>A0A917QIY9_9NOCA</name>
<feature type="transmembrane region" description="Helical" evidence="1">
    <location>
        <begin position="37"/>
        <end position="55"/>
    </location>
</feature>